<proteinExistence type="inferred from homology"/>
<keyword evidence="6" id="KW-1185">Reference proteome</keyword>
<keyword evidence="3" id="KW-0326">Glycosidase</keyword>
<dbReference type="InterPro" id="IPR051923">
    <property type="entry name" value="Glycosyl_Hydrolase_39"/>
</dbReference>
<evidence type="ECO:0000256" key="2">
    <source>
        <dbReference type="ARBA" id="ARBA00022801"/>
    </source>
</evidence>
<dbReference type="AlphaFoldDB" id="A0AA96RGE7"/>
<dbReference type="PANTHER" id="PTHR12631">
    <property type="entry name" value="ALPHA-L-IDURONIDASE"/>
    <property type="match status" value="1"/>
</dbReference>
<dbReference type="EMBL" id="CP130318">
    <property type="protein sequence ID" value="WNQ12957.1"/>
    <property type="molecule type" value="Genomic_DNA"/>
</dbReference>
<gene>
    <name evidence="5" type="ORF">MJA45_07990</name>
</gene>
<organism evidence="5 6">
    <name type="scientific">Paenibacillus aurantius</name>
    <dbReference type="NCBI Taxonomy" id="2918900"/>
    <lineage>
        <taxon>Bacteria</taxon>
        <taxon>Bacillati</taxon>
        <taxon>Bacillota</taxon>
        <taxon>Bacilli</taxon>
        <taxon>Bacillales</taxon>
        <taxon>Paenibacillaceae</taxon>
        <taxon>Paenibacillus</taxon>
    </lineage>
</organism>
<sequence length="448" mass="51611">MSDIQIKLNEPAGSIRKLHGVNNGPICYGSLIDVTDYYKEAGIPLVRIHDPNWPHAWEVDIHTIFPDFDKDPEDPASYDFSRTDEYLQTILDTGAKIVYRLGESIEHTKRKYYVHPPRDYAKWARICVNIIRHYNEGWAGGFRHGIEYWEVWNEPDLDERMWSGTPLQLFELYETTAKAIKAHNPELKVGGYAAARPMLPFLTDFLNYCEERKLPLDFFTWHTYTGDPYKIVQHARHVRSELDSRGFLDTESHLNEWNFLESDFTKIWHRGNEYARKSNFDKQKNAHGAAFTATVLTLLQDERVDAANYYDGQPTALFCGLFDYHGVPQKTYYTFKAFQRMTELSSRIRTVIDDKTGGVCAVAGTQEDGSGAVLITGYGASVRLHTVRWEGQESAYTVQIYSIDDDHRFDLRKEQRVEPGEELSWLLPAYSVTLLEWSPSTPARPAGE</sequence>
<reference evidence="5 6" key="1">
    <citation type="submission" date="2022-02" db="EMBL/GenBank/DDBJ databases">
        <title>Paenibacillus sp. MBLB1776 Whole Genome Shotgun Sequencing.</title>
        <authorList>
            <person name="Hwang C.Y."/>
            <person name="Cho E.-S."/>
            <person name="Seo M.-J."/>
        </authorList>
    </citation>
    <scope>NUCLEOTIDE SEQUENCE [LARGE SCALE GENOMIC DNA]</scope>
    <source>
        <strain evidence="5 6">MBLB1776</strain>
    </source>
</reference>
<keyword evidence="2" id="KW-0378">Hydrolase</keyword>
<dbReference type="InterPro" id="IPR017853">
    <property type="entry name" value="GH"/>
</dbReference>
<accession>A0AA96RGE7</accession>
<evidence type="ECO:0000256" key="3">
    <source>
        <dbReference type="ARBA" id="ARBA00023295"/>
    </source>
</evidence>
<dbReference type="Gene3D" id="3.20.20.80">
    <property type="entry name" value="Glycosidases"/>
    <property type="match status" value="1"/>
</dbReference>
<comment type="similarity">
    <text evidence="1">Belongs to the glycosyl hydrolase 39 family.</text>
</comment>
<dbReference type="RefSeq" id="WP_315606736.1">
    <property type="nucleotide sequence ID" value="NZ_CP130318.1"/>
</dbReference>
<dbReference type="GO" id="GO:0004553">
    <property type="term" value="F:hydrolase activity, hydrolyzing O-glycosyl compounds"/>
    <property type="evidence" value="ECO:0007669"/>
    <property type="project" value="TreeGrafter"/>
</dbReference>
<dbReference type="Proteomes" id="UP001305702">
    <property type="component" value="Chromosome"/>
</dbReference>
<dbReference type="InterPro" id="IPR049166">
    <property type="entry name" value="GH39_cat"/>
</dbReference>
<evidence type="ECO:0000259" key="4">
    <source>
        <dbReference type="Pfam" id="PF01229"/>
    </source>
</evidence>
<evidence type="ECO:0000313" key="6">
    <source>
        <dbReference type="Proteomes" id="UP001305702"/>
    </source>
</evidence>
<protein>
    <recommendedName>
        <fullName evidence="4">Glycosyl hydrolases family 39 N-terminal catalytic domain-containing protein</fullName>
    </recommendedName>
</protein>
<dbReference type="PANTHER" id="PTHR12631:SF10">
    <property type="entry name" value="BETA-XYLOSIDASE-LIKE PROTEIN-RELATED"/>
    <property type="match status" value="1"/>
</dbReference>
<evidence type="ECO:0000313" key="5">
    <source>
        <dbReference type="EMBL" id="WNQ12957.1"/>
    </source>
</evidence>
<name>A0AA96RGE7_9BACL</name>
<dbReference type="Pfam" id="PF01229">
    <property type="entry name" value="Glyco_hydro_39"/>
    <property type="match status" value="1"/>
</dbReference>
<evidence type="ECO:0000256" key="1">
    <source>
        <dbReference type="ARBA" id="ARBA00008875"/>
    </source>
</evidence>
<dbReference type="KEGG" id="paun:MJA45_07990"/>
<dbReference type="SUPFAM" id="SSF51445">
    <property type="entry name" value="(Trans)glycosidases"/>
    <property type="match status" value="1"/>
</dbReference>
<feature type="domain" description="Glycosyl hydrolases family 39 N-terminal catalytic" evidence="4">
    <location>
        <begin position="39"/>
        <end position="227"/>
    </location>
</feature>